<dbReference type="PANTHER" id="PTHR47926">
    <property type="entry name" value="PENTATRICOPEPTIDE REPEAT-CONTAINING PROTEIN"/>
    <property type="match status" value="1"/>
</dbReference>
<comment type="caution">
    <text evidence="6">The sequence shown here is derived from an EMBL/GenBank/DDBJ whole genome shotgun (WGS) entry which is preliminary data.</text>
</comment>
<name>A0A5C7IWG8_9ROSI</name>
<reference evidence="7" key="1">
    <citation type="journal article" date="2019" name="Gigascience">
        <title>De novo genome assembly of the endangered Acer yangbiense, a plant species with extremely small populations endemic to Yunnan Province, China.</title>
        <authorList>
            <person name="Yang J."/>
            <person name="Wariss H.M."/>
            <person name="Tao L."/>
            <person name="Zhang R."/>
            <person name="Yun Q."/>
            <person name="Hollingsworth P."/>
            <person name="Dao Z."/>
            <person name="Luo G."/>
            <person name="Guo H."/>
            <person name="Ma Y."/>
            <person name="Sun W."/>
        </authorList>
    </citation>
    <scope>NUCLEOTIDE SEQUENCE [LARGE SCALE GENOMIC DNA]</scope>
    <source>
        <strain evidence="7">cv. Malutang</strain>
    </source>
</reference>
<feature type="domain" description="DYW" evidence="5">
    <location>
        <begin position="911"/>
        <end position="1003"/>
    </location>
</feature>
<evidence type="ECO:0000256" key="4">
    <source>
        <dbReference type="SAM" id="SignalP"/>
    </source>
</evidence>
<evidence type="ECO:0000259" key="5">
    <source>
        <dbReference type="Pfam" id="PF14432"/>
    </source>
</evidence>
<dbReference type="EMBL" id="VAHF01000001">
    <property type="protein sequence ID" value="TXG73657.1"/>
    <property type="molecule type" value="Genomic_DNA"/>
</dbReference>
<keyword evidence="4" id="KW-0732">Signal</keyword>
<comment type="similarity">
    <text evidence="1">Belongs to the PPR family. PCMP-H subfamily.</text>
</comment>
<dbReference type="GO" id="GO:0099402">
    <property type="term" value="P:plant organ development"/>
    <property type="evidence" value="ECO:0007669"/>
    <property type="project" value="UniProtKB-ARBA"/>
</dbReference>
<keyword evidence="7" id="KW-1185">Reference proteome</keyword>
<evidence type="ECO:0000313" key="7">
    <source>
        <dbReference type="Proteomes" id="UP000323000"/>
    </source>
</evidence>
<dbReference type="Pfam" id="PF13041">
    <property type="entry name" value="PPR_2"/>
    <property type="match status" value="1"/>
</dbReference>
<evidence type="ECO:0000256" key="1">
    <source>
        <dbReference type="ARBA" id="ARBA00006643"/>
    </source>
</evidence>
<feature type="chain" id="PRO_5023017928" description="DYW domain-containing protein" evidence="4">
    <location>
        <begin position="31"/>
        <end position="1003"/>
    </location>
</feature>
<protein>
    <recommendedName>
        <fullName evidence="5">DYW domain-containing protein</fullName>
    </recommendedName>
</protein>
<dbReference type="Gene3D" id="1.25.40.10">
    <property type="entry name" value="Tetratricopeptide repeat domain"/>
    <property type="match status" value="6"/>
</dbReference>
<dbReference type="Pfam" id="PF14432">
    <property type="entry name" value="DYW_deaminase"/>
    <property type="match status" value="1"/>
</dbReference>
<dbReference type="GO" id="GO:0003723">
    <property type="term" value="F:RNA binding"/>
    <property type="evidence" value="ECO:0007669"/>
    <property type="project" value="InterPro"/>
</dbReference>
<dbReference type="Pfam" id="PF01535">
    <property type="entry name" value="PPR"/>
    <property type="match status" value="7"/>
</dbReference>
<keyword evidence="2" id="KW-0677">Repeat</keyword>
<dbReference type="InterPro" id="IPR002885">
    <property type="entry name" value="PPR_rpt"/>
</dbReference>
<dbReference type="NCBIfam" id="TIGR00756">
    <property type="entry name" value="PPR"/>
    <property type="match status" value="3"/>
</dbReference>
<feature type="repeat" description="PPR" evidence="3">
    <location>
        <begin position="223"/>
        <end position="257"/>
    </location>
</feature>
<organism evidence="6 7">
    <name type="scientific">Acer yangbiense</name>
    <dbReference type="NCBI Taxonomy" id="1000413"/>
    <lineage>
        <taxon>Eukaryota</taxon>
        <taxon>Viridiplantae</taxon>
        <taxon>Streptophyta</taxon>
        <taxon>Embryophyta</taxon>
        <taxon>Tracheophyta</taxon>
        <taxon>Spermatophyta</taxon>
        <taxon>Magnoliopsida</taxon>
        <taxon>eudicotyledons</taxon>
        <taxon>Gunneridae</taxon>
        <taxon>Pentapetalae</taxon>
        <taxon>rosids</taxon>
        <taxon>malvids</taxon>
        <taxon>Sapindales</taxon>
        <taxon>Sapindaceae</taxon>
        <taxon>Hippocastanoideae</taxon>
        <taxon>Acereae</taxon>
        <taxon>Acer</taxon>
    </lineage>
</organism>
<dbReference type="PANTHER" id="PTHR47926:SF347">
    <property type="entry name" value="PENTATRICOPEPTIDE REPEAT-CONTAINING PROTEIN"/>
    <property type="match status" value="1"/>
</dbReference>
<dbReference type="InterPro" id="IPR011990">
    <property type="entry name" value="TPR-like_helical_dom_sf"/>
</dbReference>
<evidence type="ECO:0000256" key="3">
    <source>
        <dbReference type="PROSITE-ProRule" id="PRU00708"/>
    </source>
</evidence>
<gene>
    <name evidence="6" type="ORF">EZV62_002236</name>
</gene>
<dbReference type="GO" id="GO:0008270">
    <property type="term" value="F:zinc ion binding"/>
    <property type="evidence" value="ECO:0007669"/>
    <property type="project" value="InterPro"/>
</dbReference>
<dbReference type="FunFam" id="1.25.40.10:FF:000158">
    <property type="entry name" value="pentatricopeptide repeat-containing protein At2g33680"/>
    <property type="match status" value="1"/>
</dbReference>
<evidence type="ECO:0000313" key="6">
    <source>
        <dbReference type="EMBL" id="TXG73657.1"/>
    </source>
</evidence>
<dbReference type="FunFam" id="1.25.40.10:FF:000196">
    <property type="entry name" value="Pentatricopeptide repeat-containing protein At4g14850"/>
    <property type="match status" value="1"/>
</dbReference>
<feature type="repeat" description="PPR" evidence="3">
    <location>
        <begin position="500"/>
        <end position="534"/>
    </location>
</feature>
<dbReference type="InterPro" id="IPR046960">
    <property type="entry name" value="PPR_At4g14850-like_plant"/>
</dbReference>
<dbReference type="InterPro" id="IPR032867">
    <property type="entry name" value="DYW_dom"/>
</dbReference>
<sequence>MDDWMSRQIQLAAAQLLLHIGLILNCAAHAHEMKPLLTCASSTPSFPPSTPPPLHHNNSIKTNHILTFNTKYLKPSTNAPKFHTVAQQSLLCFNIYLQLHVDAGNMQEARDLFDRTPQRTLISWTILLSGYAKNGPVYETLMLFVNMLCYGLVCPDAFVYAVVLRACAEVKDLSFGCGIHAHVLKRGGGVFDGFVDNALLNMYASCGRLYNAVVVFERIGSPDLVGWSTMLSGYVKNGFEKDGLRIFLEMICCGVELDAFVFSLAIKGCANLEHLEFGKQIHCHMIKLGFGRCLFLGNSLMDFYAKCGNSEGMRQVFSGMCEKDLVSWNIIIMGYVHNSLYLEALRVFKVLIEEVSDCDDFTITSSLKAITNLGNLDLGREVHGYIIRVGLESNHYVVGSLLDMYIQCANHETLNHRARVPLRLYNYFEGRKFDEYFIASMLKWCSLRSDLETGEVFHSLILKLDLNSDSYVMSSLIDMYSKCGISEAALRVFLRVKDPEIATWSALISGFCLNGWYAAALELFRKMQFDFIEANEFTFTSVLLACLALEDLQKGRELHCKILRSGFGSNVSVVNTLINLYSELWHHKQALKLCSLVSDSEISWKLLSKACIKAKDYEMVHELLGRIQQCYGFIDQYSACDILNSCANPVLLNVGTQAQAYMTKRGLISHPTIGNCLIDMYSGCGRIADADLAFNSMPEKNSLSWASIISARVNHGHPFEALYMFKDMQRKNNLMVPSTFKSALKACALTGMTDEAYRLFMSMDKVYGIEPSEEHCSCMVEALGRAGMFEDVQEFINGMPPVKLGALIWKSLLLPCRIHGNMKMAKYALEKLVELDSSNCSAHLLMLKQVFLMLGKWDDASRMGVQNEIMRTNSSWIEIRNKVYEFVSNQNTTNEVSDKLAEINEKMEEIGYIFNRSELLHMIEEEEYGGVGLHHTEMKAVAFGLISSPHGMPIRVVKSVRMCGYCHYACKLMSTFIDREIVIKDPCNFHHFRDGKCSCRDAW</sequence>
<dbReference type="GO" id="GO:0009451">
    <property type="term" value="P:RNA modification"/>
    <property type="evidence" value="ECO:0007669"/>
    <property type="project" value="InterPro"/>
</dbReference>
<proteinExistence type="inferred from homology"/>
<accession>A0A5C7IWG8</accession>
<dbReference type="OrthoDB" id="1487410at2759"/>
<evidence type="ECO:0000256" key="2">
    <source>
        <dbReference type="ARBA" id="ARBA00022737"/>
    </source>
</evidence>
<dbReference type="Proteomes" id="UP000323000">
    <property type="component" value="Chromosome 1"/>
</dbReference>
<dbReference type="AlphaFoldDB" id="A0A5C7IWG8"/>
<dbReference type="FunFam" id="1.25.40.10:FF:000351">
    <property type="entry name" value="Pentatricopeptide repeat-containing protein"/>
    <property type="match status" value="1"/>
</dbReference>
<feature type="signal peptide" evidence="4">
    <location>
        <begin position="1"/>
        <end position="30"/>
    </location>
</feature>
<dbReference type="PROSITE" id="PS51375">
    <property type="entry name" value="PPR"/>
    <property type="match status" value="2"/>
</dbReference>